<dbReference type="GO" id="GO:0015024">
    <property type="term" value="F:glucuronate-2-sulfatase activity"/>
    <property type="evidence" value="ECO:0007669"/>
    <property type="project" value="TreeGrafter"/>
</dbReference>
<dbReference type="InterPro" id="IPR017850">
    <property type="entry name" value="Alkaline_phosphatase_core_sf"/>
</dbReference>
<organism evidence="1">
    <name type="scientific">Alexandrium monilatum</name>
    <dbReference type="NCBI Taxonomy" id="311494"/>
    <lineage>
        <taxon>Eukaryota</taxon>
        <taxon>Sar</taxon>
        <taxon>Alveolata</taxon>
        <taxon>Dinophyceae</taxon>
        <taxon>Gonyaulacales</taxon>
        <taxon>Pyrocystaceae</taxon>
        <taxon>Alexandrium</taxon>
    </lineage>
</organism>
<dbReference type="GO" id="GO:0004065">
    <property type="term" value="F:arylsulfatase activity"/>
    <property type="evidence" value="ECO:0007669"/>
    <property type="project" value="TreeGrafter"/>
</dbReference>
<dbReference type="PANTHER" id="PTHR46615:SF1">
    <property type="entry name" value="ARYLSULFATASE K"/>
    <property type="match status" value="1"/>
</dbReference>
<dbReference type="AlphaFoldDB" id="A0A7S4VBY6"/>
<sequence length="188" mass="20221">MGPGIEAGRVVEEPTGTVDLAPTVLDLQGVEVPAHMDARSLKPVLLGGEPESRPVTSSLTTGDRFFSTVLRRLGGRTYKLMCCRGVCPEGARPQPGVDVPAGNVMVKKLFDLSRDPGELSDVSSEHPDLVAQMAEMLPDVFRGCRALDDEARAAYAARIGAEHDRTMEEVADFFKARGKSMPRSTPAQ</sequence>
<evidence type="ECO:0000313" key="1">
    <source>
        <dbReference type="EMBL" id="CAE4601929.1"/>
    </source>
</evidence>
<dbReference type="PANTHER" id="PTHR46615">
    <property type="entry name" value="ARYLSULFATASE K"/>
    <property type="match status" value="1"/>
</dbReference>
<dbReference type="EMBL" id="HBNR01042363">
    <property type="protein sequence ID" value="CAE4601929.1"/>
    <property type="molecule type" value="Transcribed_RNA"/>
</dbReference>
<protein>
    <submittedName>
        <fullName evidence="1">Uncharacterized protein</fullName>
    </submittedName>
</protein>
<dbReference type="InterPro" id="IPR051849">
    <property type="entry name" value="GAG-degrading_sulfatase"/>
</dbReference>
<reference evidence="1" key="1">
    <citation type="submission" date="2021-01" db="EMBL/GenBank/DDBJ databases">
        <authorList>
            <person name="Corre E."/>
            <person name="Pelletier E."/>
            <person name="Niang G."/>
            <person name="Scheremetjew M."/>
            <person name="Finn R."/>
            <person name="Kale V."/>
            <person name="Holt S."/>
            <person name="Cochrane G."/>
            <person name="Meng A."/>
            <person name="Brown T."/>
            <person name="Cohen L."/>
        </authorList>
    </citation>
    <scope>NUCLEOTIDE SEQUENCE</scope>
    <source>
        <strain evidence="1">CCMP3105</strain>
    </source>
</reference>
<gene>
    <name evidence="1" type="ORF">AMON00008_LOCUS29449</name>
</gene>
<name>A0A7S4VBY6_9DINO</name>
<accession>A0A7S4VBY6</accession>
<dbReference type="Gene3D" id="3.30.1120.10">
    <property type="match status" value="1"/>
</dbReference>
<dbReference type="SUPFAM" id="SSF53649">
    <property type="entry name" value="Alkaline phosphatase-like"/>
    <property type="match status" value="1"/>
</dbReference>
<proteinExistence type="predicted"/>
<dbReference type="Gene3D" id="3.40.720.10">
    <property type="entry name" value="Alkaline Phosphatase, subunit A"/>
    <property type="match status" value="1"/>
</dbReference>